<gene>
    <name evidence="2" type="ORF">TTHERM_000008579</name>
</gene>
<evidence type="ECO:0000313" key="2">
    <source>
        <dbReference type="EMBL" id="EWS76311.1"/>
    </source>
</evidence>
<keyword evidence="3" id="KW-1185">Reference proteome</keyword>
<protein>
    <submittedName>
        <fullName evidence="2">Transmembrane protein, putative</fullName>
    </submittedName>
</protein>
<dbReference type="Proteomes" id="UP000009168">
    <property type="component" value="Unassembled WGS sequence"/>
</dbReference>
<keyword evidence="1 2" id="KW-0812">Transmembrane</keyword>
<reference evidence="3" key="1">
    <citation type="journal article" date="2006" name="PLoS Biol.">
        <title>Macronuclear genome sequence of the ciliate Tetrahymena thermophila, a model eukaryote.</title>
        <authorList>
            <person name="Eisen J.A."/>
            <person name="Coyne R.S."/>
            <person name="Wu M."/>
            <person name="Wu D."/>
            <person name="Thiagarajan M."/>
            <person name="Wortman J.R."/>
            <person name="Badger J.H."/>
            <person name="Ren Q."/>
            <person name="Amedeo P."/>
            <person name="Jones K.M."/>
            <person name="Tallon L.J."/>
            <person name="Delcher A.L."/>
            <person name="Salzberg S.L."/>
            <person name="Silva J.C."/>
            <person name="Haas B.J."/>
            <person name="Majoros W.H."/>
            <person name="Farzad M."/>
            <person name="Carlton J.M."/>
            <person name="Smith R.K. Jr."/>
            <person name="Garg J."/>
            <person name="Pearlman R.E."/>
            <person name="Karrer K.M."/>
            <person name="Sun L."/>
            <person name="Manning G."/>
            <person name="Elde N.C."/>
            <person name="Turkewitz A.P."/>
            <person name="Asai D.J."/>
            <person name="Wilkes D.E."/>
            <person name="Wang Y."/>
            <person name="Cai H."/>
            <person name="Collins K."/>
            <person name="Stewart B.A."/>
            <person name="Lee S.R."/>
            <person name="Wilamowska K."/>
            <person name="Weinberg Z."/>
            <person name="Ruzzo W.L."/>
            <person name="Wloga D."/>
            <person name="Gaertig J."/>
            <person name="Frankel J."/>
            <person name="Tsao C.-C."/>
            <person name="Gorovsky M.A."/>
            <person name="Keeling P.J."/>
            <person name="Waller R.F."/>
            <person name="Patron N.J."/>
            <person name="Cherry J.M."/>
            <person name="Stover N.A."/>
            <person name="Krieger C.J."/>
            <person name="del Toro C."/>
            <person name="Ryder H.F."/>
            <person name="Williamson S.C."/>
            <person name="Barbeau R.A."/>
            <person name="Hamilton E.P."/>
            <person name="Orias E."/>
        </authorList>
    </citation>
    <scope>NUCLEOTIDE SEQUENCE [LARGE SCALE GENOMIC DNA]</scope>
    <source>
        <strain evidence="3">SB210</strain>
    </source>
</reference>
<keyword evidence="1" id="KW-1133">Transmembrane helix</keyword>
<keyword evidence="1" id="KW-0472">Membrane</keyword>
<name>W7XK96_TETTS</name>
<proteinExistence type="predicted"/>
<sequence length="308" mass="37026">MCKQMHSNNNHQQIFTLKKVCLMKKIAKSCIKSNKVLKYMKINIKITNNLVFFLLKDHIVHTKAILISYQSQGFQVFMNQRLYNIPRINDLNLFSILIYFSSSKTKRGKLIISYKANLQIEIDKQKERNMDKEIDKQIDKQTNKQINSLKRYLFRQQLFYLQTLKNQQTKNKVNTYICIQIKLKMQKEKVKQCVYKKQKVIQGLFIQLTKQLTNLKNFDKVIKLLYYKIIYLNYQILYNHQSKLINFTECLNSFYNVIKVINKASNYIILYNSILYLFIVLHQVLMFYLLSIFMQNIFKNLIKICLKL</sequence>
<organism evidence="2 3">
    <name type="scientific">Tetrahymena thermophila (strain SB210)</name>
    <dbReference type="NCBI Taxonomy" id="312017"/>
    <lineage>
        <taxon>Eukaryota</taxon>
        <taxon>Sar</taxon>
        <taxon>Alveolata</taxon>
        <taxon>Ciliophora</taxon>
        <taxon>Intramacronucleata</taxon>
        <taxon>Oligohymenophorea</taxon>
        <taxon>Hymenostomatida</taxon>
        <taxon>Tetrahymenina</taxon>
        <taxon>Tetrahymenidae</taxon>
        <taxon>Tetrahymena</taxon>
    </lineage>
</organism>
<evidence type="ECO:0000256" key="1">
    <source>
        <dbReference type="SAM" id="Phobius"/>
    </source>
</evidence>
<evidence type="ECO:0000313" key="3">
    <source>
        <dbReference type="Proteomes" id="UP000009168"/>
    </source>
</evidence>
<dbReference type="EMBL" id="GG662845">
    <property type="protein sequence ID" value="EWS76311.1"/>
    <property type="molecule type" value="Genomic_DNA"/>
</dbReference>
<dbReference type="RefSeq" id="XP_012651095.1">
    <property type="nucleotide sequence ID" value="XM_012795641.1"/>
</dbReference>
<dbReference type="AlphaFoldDB" id="W7XK96"/>
<dbReference type="KEGG" id="tet:TTHERM_000008579"/>
<accession>W7XK96</accession>
<dbReference type="GeneID" id="24436776"/>
<dbReference type="InParanoid" id="W7XK96"/>
<feature type="transmembrane region" description="Helical" evidence="1">
    <location>
        <begin position="269"/>
        <end position="293"/>
    </location>
</feature>